<comment type="caution">
    <text evidence="2">The sequence shown here is derived from an EMBL/GenBank/DDBJ whole genome shotgun (WGS) entry which is preliminary data.</text>
</comment>
<evidence type="ECO:0000313" key="3">
    <source>
        <dbReference type="Proteomes" id="UP001302676"/>
    </source>
</evidence>
<dbReference type="PANTHER" id="PTHR42083">
    <property type="entry name" value="MARVEL DOMAIN-CONTAINING PROTEIN"/>
    <property type="match status" value="1"/>
</dbReference>
<keyword evidence="3" id="KW-1185">Reference proteome</keyword>
<dbReference type="PANTHER" id="PTHR42083:SF1">
    <property type="entry name" value="MARVEL DOMAIN-CONTAINING PROTEIN"/>
    <property type="match status" value="1"/>
</dbReference>
<dbReference type="Proteomes" id="UP001302676">
    <property type="component" value="Unassembled WGS sequence"/>
</dbReference>
<gene>
    <name evidence="2" type="ORF">C8A04DRAFT_37329</name>
</gene>
<evidence type="ECO:0000256" key="1">
    <source>
        <dbReference type="SAM" id="Phobius"/>
    </source>
</evidence>
<feature type="transmembrane region" description="Helical" evidence="1">
    <location>
        <begin position="116"/>
        <end position="139"/>
    </location>
</feature>
<proteinExistence type="predicted"/>
<protein>
    <submittedName>
        <fullName evidence="2">Uncharacterized protein</fullName>
    </submittedName>
</protein>
<feature type="transmembrane region" description="Helical" evidence="1">
    <location>
        <begin position="75"/>
        <end position="96"/>
    </location>
</feature>
<dbReference type="GeneID" id="87820450"/>
<reference evidence="2" key="2">
    <citation type="submission" date="2023-05" db="EMBL/GenBank/DDBJ databases">
        <authorList>
            <consortium name="Lawrence Berkeley National Laboratory"/>
            <person name="Steindorff A."/>
            <person name="Hensen N."/>
            <person name="Bonometti L."/>
            <person name="Westerberg I."/>
            <person name="Brannstrom I.O."/>
            <person name="Guillou S."/>
            <person name="Cros-Aarteil S."/>
            <person name="Calhoun S."/>
            <person name="Haridas S."/>
            <person name="Kuo A."/>
            <person name="Mondo S."/>
            <person name="Pangilinan J."/>
            <person name="Riley R."/>
            <person name="Labutti K."/>
            <person name="Andreopoulos B."/>
            <person name="Lipzen A."/>
            <person name="Chen C."/>
            <person name="Yanf M."/>
            <person name="Daum C."/>
            <person name="Ng V."/>
            <person name="Clum A."/>
            <person name="Ohm R."/>
            <person name="Martin F."/>
            <person name="Silar P."/>
            <person name="Natvig D."/>
            <person name="Lalanne C."/>
            <person name="Gautier V."/>
            <person name="Ament-Velasquez S.L."/>
            <person name="Kruys A."/>
            <person name="Hutchinson M.I."/>
            <person name="Powell A.J."/>
            <person name="Barry K."/>
            <person name="Miller A.N."/>
            <person name="Grigoriev I.V."/>
            <person name="Debuchy R."/>
            <person name="Gladieux P."/>
            <person name="Thoren M.H."/>
            <person name="Johannesson H."/>
        </authorList>
    </citation>
    <scope>NUCLEOTIDE SEQUENCE</scope>
    <source>
        <strain evidence="2">CBS 141.50</strain>
    </source>
</reference>
<reference evidence="2" key="1">
    <citation type="journal article" date="2023" name="Mol. Phylogenet. Evol.">
        <title>Genome-scale phylogeny and comparative genomics of the fungal order Sordariales.</title>
        <authorList>
            <person name="Hensen N."/>
            <person name="Bonometti L."/>
            <person name="Westerberg I."/>
            <person name="Brannstrom I.O."/>
            <person name="Guillou S."/>
            <person name="Cros-Aarteil S."/>
            <person name="Calhoun S."/>
            <person name="Haridas S."/>
            <person name="Kuo A."/>
            <person name="Mondo S."/>
            <person name="Pangilinan J."/>
            <person name="Riley R."/>
            <person name="LaButti K."/>
            <person name="Andreopoulos B."/>
            <person name="Lipzen A."/>
            <person name="Chen C."/>
            <person name="Yan M."/>
            <person name="Daum C."/>
            <person name="Ng V."/>
            <person name="Clum A."/>
            <person name="Steindorff A."/>
            <person name="Ohm R.A."/>
            <person name="Martin F."/>
            <person name="Silar P."/>
            <person name="Natvig D.O."/>
            <person name="Lalanne C."/>
            <person name="Gautier V."/>
            <person name="Ament-Velasquez S.L."/>
            <person name="Kruys A."/>
            <person name="Hutchinson M.I."/>
            <person name="Powell A.J."/>
            <person name="Barry K."/>
            <person name="Miller A.N."/>
            <person name="Grigoriev I.V."/>
            <person name="Debuchy R."/>
            <person name="Gladieux P."/>
            <person name="Hiltunen Thoren M."/>
            <person name="Johannesson H."/>
        </authorList>
    </citation>
    <scope>NUCLEOTIDE SEQUENCE</scope>
    <source>
        <strain evidence="2">CBS 141.50</strain>
    </source>
</reference>
<keyword evidence="1" id="KW-1133">Transmembrane helix</keyword>
<organism evidence="2 3">
    <name type="scientific">Dichotomopilus funicola</name>
    <dbReference type="NCBI Taxonomy" id="1934379"/>
    <lineage>
        <taxon>Eukaryota</taxon>
        <taxon>Fungi</taxon>
        <taxon>Dikarya</taxon>
        <taxon>Ascomycota</taxon>
        <taxon>Pezizomycotina</taxon>
        <taxon>Sordariomycetes</taxon>
        <taxon>Sordariomycetidae</taxon>
        <taxon>Sordariales</taxon>
        <taxon>Chaetomiaceae</taxon>
        <taxon>Dichotomopilus</taxon>
    </lineage>
</organism>
<dbReference type="AlphaFoldDB" id="A0AAN6ZMW4"/>
<evidence type="ECO:0000313" key="2">
    <source>
        <dbReference type="EMBL" id="KAK4143529.1"/>
    </source>
</evidence>
<feature type="transmembrane region" description="Helical" evidence="1">
    <location>
        <begin position="48"/>
        <end position="68"/>
    </location>
</feature>
<sequence>MALGSISLGYLLFSLLHFGQFVLAITVCALYGIDLDRARKAGVAADGKWVYAEVVGGLAALTSILYCIPYILRFALVWAWNLVLFILWIALFGLFGKMYIHEDPEGNGDIQRMKNAVWVVLASALLWLIGVLAHFIYWWGHRERRSRFTSRARV</sequence>
<name>A0AAN6ZMW4_9PEZI</name>
<keyword evidence="1" id="KW-0812">Transmembrane</keyword>
<accession>A0AAN6ZMW4</accession>
<dbReference type="EMBL" id="MU853585">
    <property type="protein sequence ID" value="KAK4143529.1"/>
    <property type="molecule type" value="Genomic_DNA"/>
</dbReference>
<dbReference type="RefSeq" id="XP_062636900.1">
    <property type="nucleotide sequence ID" value="XM_062783837.1"/>
</dbReference>
<keyword evidence="1" id="KW-0472">Membrane</keyword>